<dbReference type="PANTHER" id="PTHR23257:SF963">
    <property type="entry name" value="AT08303P"/>
    <property type="match status" value="1"/>
</dbReference>
<dbReference type="Gene3D" id="3.10.20.90">
    <property type="entry name" value="Phosphatidylinositol 3-kinase Catalytic Subunit, Chain A, domain 1"/>
    <property type="match status" value="1"/>
</dbReference>
<dbReference type="GO" id="GO:0005524">
    <property type="term" value="F:ATP binding"/>
    <property type="evidence" value="ECO:0007669"/>
    <property type="project" value="UniProtKB-UniRule"/>
</dbReference>
<dbReference type="EMBL" id="HG996471">
    <property type="protein sequence ID" value="CAG1845606.1"/>
    <property type="molecule type" value="Genomic_DNA"/>
</dbReference>
<dbReference type="InterPro" id="IPR050167">
    <property type="entry name" value="Ser_Thr_protein_kinase"/>
</dbReference>
<dbReference type="InterPro" id="IPR008271">
    <property type="entry name" value="Ser/Thr_kinase_AS"/>
</dbReference>
<feature type="region of interest" description="Disordered" evidence="7">
    <location>
        <begin position="106"/>
        <end position="127"/>
    </location>
</feature>
<organism evidence="9">
    <name type="scientific">Musa acuminata subsp. malaccensis</name>
    <name type="common">Wild banana</name>
    <name type="synonym">Musa malaccensis</name>
    <dbReference type="NCBI Taxonomy" id="214687"/>
    <lineage>
        <taxon>Eukaryota</taxon>
        <taxon>Viridiplantae</taxon>
        <taxon>Streptophyta</taxon>
        <taxon>Embryophyta</taxon>
        <taxon>Tracheophyta</taxon>
        <taxon>Spermatophyta</taxon>
        <taxon>Magnoliopsida</taxon>
        <taxon>Liliopsida</taxon>
        <taxon>Zingiberales</taxon>
        <taxon>Musaceae</taxon>
        <taxon>Musa</taxon>
    </lineage>
</organism>
<dbReference type="Pfam" id="PF00564">
    <property type="entry name" value="PB1"/>
    <property type="match status" value="1"/>
</dbReference>
<dbReference type="SMART" id="SM00666">
    <property type="entry name" value="PB1"/>
    <property type="match status" value="1"/>
</dbReference>
<dbReference type="InterPro" id="IPR000270">
    <property type="entry name" value="PB1_dom"/>
</dbReference>
<dbReference type="CDD" id="cd13999">
    <property type="entry name" value="STKc_MAP3K-like"/>
    <property type="match status" value="1"/>
</dbReference>
<keyword evidence="1" id="KW-0723">Serine/threonine-protein kinase</keyword>
<feature type="region of interest" description="Disordered" evidence="7">
    <location>
        <begin position="474"/>
        <end position="496"/>
    </location>
</feature>
<feature type="region of interest" description="Disordered" evidence="7">
    <location>
        <begin position="783"/>
        <end position="811"/>
    </location>
</feature>
<dbReference type="AlphaFoldDB" id="A0A8D7F892"/>
<accession>A0A8D7F892</accession>
<evidence type="ECO:0000256" key="4">
    <source>
        <dbReference type="ARBA" id="ARBA00022777"/>
    </source>
</evidence>
<dbReference type="SMART" id="SM00220">
    <property type="entry name" value="S_TKc"/>
    <property type="match status" value="1"/>
</dbReference>
<evidence type="ECO:0000256" key="1">
    <source>
        <dbReference type="ARBA" id="ARBA00022527"/>
    </source>
</evidence>
<feature type="compositionally biased region" description="Low complexity" evidence="7">
    <location>
        <begin position="711"/>
        <end position="721"/>
    </location>
</feature>
<dbReference type="CDD" id="cd06410">
    <property type="entry name" value="PB1_UP2"/>
    <property type="match status" value="1"/>
</dbReference>
<dbReference type="Gene3D" id="3.30.200.20">
    <property type="entry name" value="Phosphorylase Kinase, domain 1"/>
    <property type="match status" value="1"/>
</dbReference>
<feature type="compositionally biased region" description="Basic and acidic residues" evidence="7">
    <location>
        <begin position="783"/>
        <end position="795"/>
    </location>
</feature>
<dbReference type="GO" id="GO:0004674">
    <property type="term" value="F:protein serine/threonine kinase activity"/>
    <property type="evidence" value="ECO:0007669"/>
    <property type="project" value="UniProtKB-KW"/>
</dbReference>
<feature type="region of interest" description="Disordered" evidence="7">
    <location>
        <begin position="1"/>
        <end position="46"/>
    </location>
</feature>
<gene>
    <name evidence="9" type="ORF">GSMUA_154010.1</name>
</gene>
<feature type="domain" description="Protein kinase" evidence="8">
    <location>
        <begin position="982"/>
        <end position="1249"/>
    </location>
</feature>
<dbReference type="FunFam" id="3.30.200.20:FF:000618">
    <property type="entry name" value="Serine/threonine-protein kinase CTR1"/>
    <property type="match status" value="1"/>
</dbReference>
<feature type="binding site" evidence="6">
    <location>
        <position position="1009"/>
    </location>
    <ligand>
        <name>ATP</name>
        <dbReference type="ChEBI" id="CHEBI:30616"/>
    </ligand>
</feature>
<evidence type="ECO:0000256" key="5">
    <source>
        <dbReference type="ARBA" id="ARBA00022840"/>
    </source>
</evidence>
<dbReference type="PROSITE" id="PS00108">
    <property type="entry name" value="PROTEIN_KINASE_ST"/>
    <property type="match status" value="1"/>
</dbReference>
<feature type="compositionally biased region" description="Polar residues" evidence="7">
    <location>
        <begin position="25"/>
        <end position="43"/>
    </location>
</feature>
<evidence type="ECO:0000313" key="9">
    <source>
        <dbReference type="EMBL" id="CAG1845606.1"/>
    </source>
</evidence>
<dbReference type="InterPro" id="IPR017441">
    <property type="entry name" value="Protein_kinase_ATP_BS"/>
</dbReference>
<proteinExistence type="predicted"/>
<keyword evidence="4" id="KW-0418">Kinase</keyword>
<dbReference type="PRINTS" id="PR00109">
    <property type="entry name" value="TYRKINASE"/>
</dbReference>
<feature type="compositionally biased region" description="Polar residues" evidence="7">
    <location>
        <begin position="744"/>
        <end position="754"/>
    </location>
</feature>
<keyword evidence="3 6" id="KW-0547">Nucleotide-binding</keyword>
<reference evidence="9" key="1">
    <citation type="submission" date="2021-03" db="EMBL/GenBank/DDBJ databases">
        <authorList>
            <consortium name="Genoscope - CEA"/>
            <person name="William W."/>
        </authorList>
    </citation>
    <scope>NUCLEOTIDE SEQUENCE</scope>
    <source>
        <strain evidence="9">Doubled-haploid Pahang</strain>
    </source>
</reference>
<dbReference type="PROSITE" id="PS50011">
    <property type="entry name" value="PROTEIN_KINASE_DOM"/>
    <property type="match status" value="1"/>
</dbReference>
<evidence type="ECO:0000256" key="6">
    <source>
        <dbReference type="PROSITE-ProRule" id="PRU10141"/>
    </source>
</evidence>
<dbReference type="SUPFAM" id="SSF56112">
    <property type="entry name" value="Protein kinase-like (PK-like)"/>
    <property type="match status" value="1"/>
</dbReference>
<dbReference type="InterPro" id="IPR001245">
    <property type="entry name" value="Ser-Thr/Tyr_kinase_cat_dom"/>
</dbReference>
<dbReference type="Gene3D" id="1.10.510.10">
    <property type="entry name" value="Transferase(Phosphotransferase) domain 1"/>
    <property type="match status" value="1"/>
</dbReference>
<feature type="region of interest" description="Disordered" evidence="7">
    <location>
        <begin position="666"/>
        <end position="759"/>
    </location>
</feature>
<dbReference type="InterPro" id="IPR000719">
    <property type="entry name" value="Prot_kinase_dom"/>
</dbReference>
<name>A0A8D7F892_MUSAM</name>
<evidence type="ECO:0000256" key="7">
    <source>
        <dbReference type="SAM" id="MobiDB-lite"/>
    </source>
</evidence>
<keyword evidence="2" id="KW-0808">Transferase</keyword>
<dbReference type="FunFam" id="3.10.20.90:FF:000058">
    <property type="entry name" value="Octicosapeptide/phox/Bem1p domain kinase superfamily protein"/>
    <property type="match status" value="1"/>
</dbReference>
<keyword evidence="5 6" id="KW-0067">ATP-binding</keyword>
<dbReference type="Pfam" id="PF07714">
    <property type="entry name" value="PK_Tyr_Ser-Thr"/>
    <property type="match status" value="1"/>
</dbReference>
<dbReference type="InterPro" id="IPR011009">
    <property type="entry name" value="Kinase-like_dom_sf"/>
</dbReference>
<evidence type="ECO:0000256" key="3">
    <source>
        <dbReference type="ARBA" id="ARBA00022741"/>
    </source>
</evidence>
<dbReference type="PANTHER" id="PTHR23257">
    <property type="entry name" value="SERINE-THREONINE PROTEIN KINASE"/>
    <property type="match status" value="1"/>
</dbReference>
<protein>
    <submittedName>
        <fullName evidence="9">(wild Malaysian banana) hypothetical protein</fullName>
    </submittedName>
</protein>
<dbReference type="SUPFAM" id="SSF54277">
    <property type="entry name" value="CAD &amp; PB1 domains"/>
    <property type="match status" value="1"/>
</dbReference>
<feature type="compositionally biased region" description="Basic and acidic residues" evidence="7">
    <location>
        <begin position="675"/>
        <end position="701"/>
    </location>
</feature>
<dbReference type="PROSITE" id="PS00107">
    <property type="entry name" value="PROTEIN_KINASE_ATP"/>
    <property type="match status" value="1"/>
</dbReference>
<evidence type="ECO:0000256" key="2">
    <source>
        <dbReference type="ARBA" id="ARBA00022679"/>
    </source>
</evidence>
<evidence type="ECO:0000259" key="8">
    <source>
        <dbReference type="PROSITE" id="PS50011"/>
    </source>
</evidence>
<sequence length="1258" mass="140208">MERSRNSQKLQYDLAETRNDGFGPANQTLKQSPLSSSHTNSRSAEFVASDSARHALNYSFQTGEEFSIEFMRDKAIPKRPYIPNPSRHQISSSNYVDLRRRRAISNAEPGSESDIPGLASENKAPSKKIEKKGFVETNDKSYLALTRTLSHAPAGNSSYRGFHPRYASSDPSPTGVKFLCSYGGKFLPRPSDGKLRYVGGATHILRINKSMSWEELMQRARRMYNQTFVIKCQLPGEDLDALISVHCNDDLQHMIDECTILEDSEASQRPRMFLFSSDDSDIMHFTLGTMEGDSEAQYVAAINGLEASVDTSSLVGLQSMSAGDFKKHPEFKDNNKRHNAEGPYSAIHHHDTYQSDGNGIPSSASTIETYAKPLNKLLNAHWSGTEDFSVGISSQDQNEENREAKPIVKGLSQQIDPAKENQSGHRFSSPVQQHGVSLSYLQLETPCGTSASDFETSSRHWMEILETQVSLPPDTSVSAGKSSMPQEHVQPYTSAGEVTTECSDYKPKITALVSEDSHPRVSRVSFKDQIPINQEELLIKLSNFNDQIGSHKSELDRFSHKKQQLVGLLVPVPVEDLSSESDILSIAANPLRSNPTSTRNDVKEIERCETSVSVIQRNQVGIVSIAQTPENSNCPCEPMSGSKPLTEHGACNHEEAVVPSSFHLASSQTVNARNRTSELHRKVEKPERDYTPSSLADEKNTLKKSRIWNESDMSGSRESSSFDGKIFMPDICSQDPLVEGSEATKPNSPSSSIGSILKQKENPTLLSSKLCKEEITTTVRKLDTARKHADTHLGRDAGIASQGNSSLPTMEHNDPLNYTNSQFLPDLVSNSFSKFKTSEEPSNSTTSSKHNVIIGLDMPSGESQYSLMNLFNDEFSSKDVTFMNQKQVHEEHFLTEIEGSHSGQLHFAPLEDEVMFGQKNPQIDFDEVDSSLANVGENLRTALLEYEECVSDKKEVNEPGTDVSMEVPHLRNVQQIIKDEDLEELRELGSGTYGTVYHGKWRGTDVAIKRIKNSYFTGQSSQTDKMILGFWREVGILSKLHHPNVVAFYGIVKYEPGGTLATVTEFMPHGSLKHVLRRKDKYLDFRKRLLIAMDAAIGMEYLHSKNIVHFDLKCDNLLVNLKDQSRPICKVCDFGLSKMKLHTMVSGGVRGTLPWMAPELLYTSGNKVSEKIDVYSFGIVMWEILTGEEPYADMHYGEVIGGLLHNTLRPPVPVSCNKDWRNLMELCWAADPEQRPTFTQIASCLYSMYKASQTRASS</sequence>